<evidence type="ECO:0000256" key="3">
    <source>
        <dbReference type="SAM" id="MobiDB-lite"/>
    </source>
</evidence>
<dbReference type="InterPro" id="IPR046349">
    <property type="entry name" value="C1-like_sf"/>
</dbReference>
<dbReference type="InterPro" id="IPR036737">
    <property type="entry name" value="OmpA-like_sf"/>
</dbReference>
<dbReference type="Gene3D" id="3.30.1330.60">
    <property type="entry name" value="OmpA-like domain"/>
    <property type="match status" value="1"/>
</dbReference>
<accession>A0A8J2SVN7</accession>
<dbReference type="Pfam" id="PF03107">
    <property type="entry name" value="C1_2"/>
    <property type="match status" value="1"/>
</dbReference>
<evidence type="ECO:0000256" key="1">
    <source>
        <dbReference type="ARBA" id="ARBA00022737"/>
    </source>
</evidence>
<evidence type="ECO:0000256" key="2">
    <source>
        <dbReference type="SAM" id="Coils"/>
    </source>
</evidence>
<dbReference type="Proteomes" id="UP000789595">
    <property type="component" value="Unassembled WGS sequence"/>
</dbReference>
<sequence>MASPPNGAPRRRFFQRPVNANAPQDYTPFAAPPPPPGSARRSSGRRVTDFLPNATPTTTDSAFSPRRALDFLPTSAPPPLPPPSPLEAENAELRRRLAEAERSAVQDERLLRQRASEDAEALQNEVKELRRRCSLENEERQRAADEAERLSKELTERGEATLQEVSKLNTKLAQAERKVKVRTENEDDDPLRPGFHRRASERIKEVYLSAMNEHFERVASGVVALRKSSEREAAEESVEGYASLVRKALRERSAADANLKDGLEALSPSPSLSPRFDDFASPSSAARVSKPTLTNVSTDPREVEVEITVTTPDATVEYCVSHVNAAGSPRSITIPAENKWTRADEPGAVRLPRLAAGGRHVVICRATAPGRPTSKVASEAFDLLPPNLVQHSRHPHELRVLRQPGGQCELCGLSDDARPGYGCPECPEFVLCAKCALPPGFSPDVEQAEKDCVAVDVGAKRVWLSRRIEFKGNYTRILDGSFGVLDQLALTLKQHSGIRLRLEGHVNSKCGLGCDGSTECSNNRCAALFRGRGGSVGFSLGRADAVAEALHERGIEAYRLECRGLGGSRVVEDTEGDLKHRNRRVEVHTVAWS</sequence>
<feature type="region of interest" description="Disordered" evidence="3">
    <location>
        <begin position="1"/>
        <end position="88"/>
    </location>
</feature>
<dbReference type="PROSITE" id="PS51123">
    <property type="entry name" value="OMPA_2"/>
    <property type="match status" value="1"/>
</dbReference>
<organism evidence="5 6">
    <name type="scientific">Pelagomonas calceolata</name>
    <dbReference type="NCBI Taxonomy" id="35677"/>
    <lineage>
        <taxon>Eukaryota</taxon>
        <taxon>Sar</taxon>
        <taxon>Stramenopiles</taxon>
        <taxon>Ochrophyta</taxon>
        <taxon>Pelagophyceae</taxon>
        <taxon>Pelagomonadales</taxon>
        <taxon>Pelagomonadaceae</taxon>
        <taxon>Pelagomonas</taxon>
    </lineage>
</organism>
<keyword evidence="6" id="KW-1185">Reference proteome</keyword>
<dbReference type="SUPFAM" id="SSF103088">
    <property type="entry name" value="OmpA-like"/>
    <property type="match status" value="1"/>
</dbReference>
<feature type="compositionally biased region" description="Pro residues" evidence="3">
    <location>
        <begin position="75"/>
        <end position="85"/>
    </location>
</feature>
<evidence type="ECO:0000313" key="6">
    <source>
        <dbReference type="Proteomes" id="UP000789595"/>
    </source>
</evidence>
<gene>
    <name evidence="5" type="ORF">PECAL_5P18210</name>
</gene>
<comment type="caution">
    <text evidence="5">The sequence shown here is derived from an EMBL/GenBank/DDBJ whole genome shotgun (WGS) entry which is preliminary data.</text>
</comment>
<dbReference type="InterPro" id="IPR006665">
    <property type="entry name" value="OmpA-like"/>
</dbReference>
<proteinExistence type="predicted"/>
<protein>
    <recommendedName>
        <fullName evidence="4">OmpA-like domain-containing protein</fullName>
    </recommendedName>
</protein>
<dbReference type="SUPFAM" id="SSF57889">
    <property type="entry name" value="Cysteine-rich domain"/>
    <property type="match status" value="1"/>
</dbReference>
<dbReference type="OrthoDB" id="10625757at2759"/>
<evidence type="ECO:0000313" key="5">
    <source>
        <dbReference type="EMBL" id="CAH0377264.1"/>
    </source>
</evidence>
<dbReference type="InterPro" id="IPR004146">
    <property type="entry name" value="DC1"/>
</dbReference>
<dbReference type="EMBL" id="CAKKNE010000005">
    <property type="protein sequence ID" value="CAH0377264.1"/>
    <property type="molecule type" value="Genomic_DNA"/>
</dbReference>
<feature type="region of interest" description="Disordered" evidence="3">
    <location>
        <begin position="264"/>
        <end position="284"/>
    </location>
</feature>
<keyword evidence="2" id="KW-0175">Coiled coil</keyword>
<reference evidence="5" key="1">
    <citation type="submission" date="2021-11" db="EMBL/GenBank/DDBJ databases">
        <authorList>
            <consortium name="Genoscope - CEA"/>
            <person name="William W."/>
        </authorList>
    </citation>
    <scope>NUCLEOTIDE SEQUENCE</scope>
</reference>
<feature type="coiled-coil region" evidence="2">
    <location>
        <begin position="88"/>
        <end position="185"/>
    </location>
</feature>
<evidence type="ECO:0000259" key="4">
    <source>
        <dbReference type="PROSITE" id="PS51123"/>
    </source>
</evidence>
<dbReference type="AlphaFoldDB" id="A0A8J2SVN7"/>
<name>A0A8J2SVN7_9STRA</name>
<feature type="domain" description="OmpA-like" evidence="4">
    <location>
        <begin position="457"/>
        <end position="593"/>
    </location>
</feature>
<keyword evidence="1" id="KW-0677">Repeat</keyword>